<protein>
    <submittedName>
        <fullName evidence="1">Uncharacterized protein</fullName>
    </submittedName>
</protein>
<evidence type="ECO:0000313" key="1">
    <source>
        <dbReference type="EMBL" id="KAK5088250.1"/>
    </source>
</evidence>
<proteinExistence type="predicted"/>
<reference evidence="1 2" key="1">
    <citation type="submission" date="2023-08" db="EMBL/GenBank/DDBJ databases">
        <title>Black Yeasts Isolated from many extreme environments.</title>
        <authorList>
            <person name="Coleine C."/>
            <person name="Stajich J.E."/>
            <person name="Selbmann L."/>
        </authorList>
    </citation>
    <scope>NUCLEOTIDE SEQUENCE [LARGE SCALE GENOMIC DNA]</scope>
    <source>
        <strain evidence="1 2">CCFEE 5910</strain>
    </source>
</reference>
<dbReference type="EMBL" id="JAVRRJ010000002">
    <property type="protein sequence ID" value="KAK5088250.1"/>
    <property type="molecule type" value="Genomic_DNA"/>
</dbReference>
<sequence length="271" mass="31647">MSDPTDPAPFRLLNLPQEIQDKIYEKYFEGVKLVYPLVKSTVPSLHIEQTCKKVNRDARNVRERVWPRKLEVNIHLLEDFLELLNGRANAEWLVDRIDTFHFLATDLFFGDNLSNVYEAMIWRSVSISWPNLRNVYFSWTLTPYLDFFNTDEFAENISRVVPYIMHSPSVSYMQAELGTGTIATMLANKYSEEYKVQVYKLYTIKMKLQGSGTFIFYQASKTNIRSTEHQVVYNYVASNDSGFNDTFKEEGANFPDGELERWLDDGVHRMP</sequence>
<keyword evidence="2" id="KW-1185">Reference proteome</keyword>
<name>A0AAN7T2P6_9EURO</name>
<comment type="caution">
    <text evidence="1">The sequence shown here is derived from an EMBL/GenBank/DDBJ whole genome shotgun (WGS) entry which is preliminary data.</text>
</comment>
<evidence type="ECO:0000313" key="2">
    <source>
        <dbReference type="Proteomes" id="UP001309876"/>
    </source>
</evidence>
<organism evidence="1 2">
    <name type="scientific">Lithohypha guttulata</name>
    <dbReference type="NCBI Taxonomy" id="1690604"/>
    <lineage>
        <taxon>Eukaryota</taxon>
        <taxon>Fungi</taxon>
        <taxon>Dikarya</taxon>
        <taxon>Ascomycota</taxon>
        <taxon>Pezizomycotina</taxon>
        <taxon>Eurotiomycetes</taxon>
        <taxon>Chaetothyriomycetidae</taxon>
        <taxon>Chaetothyriales</taxon>
        <taxon>Trichomeriaceae</taxon>
        <taxon>Lithohypha</taxon>
    </lineage>
</organism>
<dbReference type="Proteomes" id="UP001309876">
    <property type="component" value="Unassembled WGS sequence"/>
</dbReference>
<dbReference type="AlphaFoldDB" id="A0AAN7T2P6"/>
<accession>A0AAN7T2P6</accession>
<gene>
    <name evidence="1" type="ORF">LTR05_002467</name>
</gene>